<dbReference type="InterPro" id="IPR038614">
    <property type="entry name" value="GK_N_sf"/>
</dbReference>
<sequence length="441" mass="46849">MTELAEIARTIFANSLKTVDLGHRVSSQVSVSADSFVLSGSVIPFSEVDEVITIAVGKAAATMYSAIEQVLNPVRSLRRRGIVVGPAHHKTDWPNTEFFAGAHPIPDSVSLDAAQAALAMLSTATARSVFVFLISGGASAMMEQPIHESISLRDIDSFYDTLISSGLSIARMNALRKHVSAVKGGRLAEAASAARFQLTLLVSDVPTSTPDAIGSGPTLPDSTTLADCLHILDELGQHSQVPQSVRAFLESPECPETPRTDEPIFARSQWRTVLSSDDLAEAASVHARAAGFHVVIDNTCDEWEYRKAGAYLLDRSRMLAEKYRKSCLISVGEIGVQLPAVPGLGGRNGHFALWCGEQAALSGEDVTIFSAGSDGIDGGSDAAGAICDQHTVQEANRLGLSVEDALLEFNTDPLLNAIGALVKTGPTGNNLRDLRLFLRSS</sequence>
<gene>
    <name evidence="3" type="ORF">HDF16_000917</name>
</gene>
<feature type="domain" description="MOFRL-associated" evidence="2">
    <location>
        <begin position="8"/>
        <end position="250"/>
    </location>
</feature>
<dbReference type="Gene3D" id="3.40.50.10180">
    <property type="entry name" value="Glycerate kinase, MOFRL-like N-terminal domain"/>
    <property type="match status" value="1"/>
</dbReference>
<dbReference type="RefSeq" id="WP_184213914.1">
    <property type="nucleotide sequence ID" value="NZ_JACHIP010000001.1"/>
</dbReference>
<dbReference type="GO" id="GO:0005737">
    <property type="term" value="C:cytoplasm"/>
    <property type="evidence" value="ECO:0007669"/>
    <property type="project" value="TreeGrafter"/>
</dbReference>
<dbReference type="Pfam" id="PF13660">
    <property type="entry name" value="DUF4147"/>
    <property type="match status" value="1"/>
</dbReference>
<dbReference type="EMBL" id="JACHIP010000001">
    <property type="protein sequence ID" value="MBB5056248.1"/>
    <property type="molecule type" value="Genomic_DNA"/>
</dbReference>
<dbReference type="AlphaFoldDB" id="A0A7W7ZAJ8"/>
<dbReference type="InterPro" id="IPR037035">
    <property type="entry name" value="GK-like_C_sf"/>
</dbReference>
<evidence type="ECO:0000313" key="4">
    <source>
        <dbReference type="Proteomes" id="UP000540989"/>
    </source>
</evidence>
<dbReference type="InterPro" id="IPR025286">
    <property type="entry name" value="MOFRL_assoc_dom"/>
</dbReference>
<dbReference type="GO" id="GO:0016618">
    <property type="term" value="F:hydroxypyruvate reductase [NAD(P)H] activity"/>
    <property type="evidence" value="ECO:0007669"/>
    <property type="project" value="UniProtKB-EC"/>
</dbReference>
<dbReference type="PANTHER" id="PTHR12227">
    <property type="entry name" value="GLYCERATE KINASE"/>
    <property type="match status" value="1"/>
</dbReference>
<dbReference type="Gene3D" id="3.40.1480.10">
    <property type="entry name" value="MOFRL domain"/>
    <property type="match status" value="1"/>
</dbReference>
<evidence type="ECO:0000313" key="3">
    <source>
        <dbReference type="EMBL" id="MBB5056248.1"/>
    </source>
</evidence>
<feature type="domain" description="MOFRL" evidence="1">
    <location>
        <begin position="327"/>
        <end position="433"/>
    </location>
</feature>
<dbReference type="GO" id="GO:0008887">
    <property type="term" value="F:glycerate kinase activity"/>
    <property type="evidence" value="ECO:0007669"/>
    <property type="project" value="InterPro"/>
</dbReference>
<dbReference type="PANTHER" id="PTHR12227:SF0">
    <property type="entry name" value="GLYCERATE KINASE"/>
    <property type="match status" value="1"/>
</dbReference>
<dbReference type="Proteomes" id="UP000540989">
    <property type="component" value="Unassembled WGS sequence"/>
</dbReference>
<keyword evidence="4" id="KW-1185">Reference proteome</keyword>
<accession>A0A7W7ZAJ8</accession>
<evidence type="ECO:0000259" key="2">
    <source>
        <dbReference type="Pfam" id="PF13660"/>
    </source>
</evidence>
<reference evidence="3 4" key="1">
    <citation type="submission" date="2020-08" db="EMBL/GenBank/DDBJ databases">
        <title>Genomic Encyclopedia of Type Strains, Phase IV (KMG-V): Genome sequencing to study the core and pangenomes of soil and plant-associated prokaryotes.</title>
        <authorList>
            <person name="Whitman W."/>
        </authorList>
    </citation>
    <scope>NUCLEOTIDE SEQUENCE [LARGE SCALE GENOMIC DNA]</scope>
    <source>
        <strain evidence="3 4">M8UP14</strain>
    </source>
</reference>
<evidence type="ECO:0000259" key="1">
    <source>
        <dbReference type="Pfam" id="PF05161"/>
    </source>
</evidence>
<dbReference type="SUPFAM" id="SSF82544">
    <property type="entry name" value="GckA/TtuD-like"/>
    <property type="match status" value="1"/>
</dbReference>
<protein>
    <submittedName>
        <fullName evidence="3">Hydroxypyruvate reductase</fullName>
        <ecNumber evidence="3">1.1.1.81</ecNumber>
    </submittedName>
</protein>
<keyword evidence="3" id="KW-0670">Pyruvate</keyword>
<organism evidence="3 4">
    <name type="scientific">Granulicella aggregans</name>
    <dbReference type="NCBI Taxonomy" id="474949"/>
    <lineage>
        <taxon>Bacteria</taxon>
        <taxon>Pseudomonadati</taxon>
        <taxon>Acidobacteriota</taxon>
        <taxon>Terriglobia</taxon>
        <taxon>Terriglobales</taxon>
        <taxon>Acidobacteriaceae</taxon>
        <taxon>Granulicella</taxon>
    </lineage>
</organism>
<dbReference type="InterPro" id="IPR039760">
    <property type="entry name" value="MOFRL_protein"/>
</dbReference>
<keyword evidence="3" id="KW-0560">Oxidoreductase</keyword>
<dbReference type="EC" id="1.1.1.81" evidence="3"/>
<comment type="caution">
    <text evidence="3">The sequence shown here is derived from an EMBL/GenBank/DDBJ whole genome shotgun (WGS) entry which is preliminary data.</text>
</comment>
<dbReference type="Pfam" id="PF05161">
    <property type="entry name" value="MOFRL"/>
    <property type="match status" value="1"/>
</dbReference>
<proteinExistence type="predicted"/>
<name>A0A7W7ZAJ8_9BACT</name>
<dbReference type="InterPro" id="IPR007835">
    <property type="entry name" value="MOFRL"/>
</dbReference>